<organism evidence="1 2">
    <name type="scientific">Trichinella spiralis</name>
    <name type="common">Trichina worm</name>
    <dbReference type="NCBI Taxonomy" id="6334"/>
    <lineage>
        <taxon>Eukaryota</taxon>
        <taxon>Metazoa</taxon>
        <taxon>Ecdysozoa</taxon>
        <taxon>Nematoda</taxon>
        <taxon>Enoplea</taxon>
        <taxon>Dorylaimia</taxon>
        <taxon>Trichinellida</taxon>
        <taxon>Trichinellidae</taxon>
        <taxon>Trichinella</taxon>
    </lineage>
</organism>
<dbReference type="AlphaFoldDB" id="A0A0V1B1K3"/>
<dbReference type="InParanoid" id="A0A0V1B1K3"/>
<dbReference type="Proteomes" id="UP000054776">
    <property type="component" value="Unassembled WGS sequence"/>
</dbReference>
<keyword evidence="2" id="KW-1185">Reference proteome</keyword>
<name>A0A0V1B1K3_TRISP</name>
<comment type="caution">
    <text evidence="1">The sequence shown here is derived from an EMBL/GenBank/DDBJ whole genome shotgun (WGS) entry which is preliminary data.</text>
</comment>
<protein>
    <submittedName>
        <fullName evidence="1">Uncharacterized protein</fullName>
    </submittedName>
</protein>
<evidence type="ECO:0000313" key="1">
    <source>
        <dbReference type="EMBL" id="KRY30781.1"/>
    </source>
</evidence>
<dbReference type="OrthoDB" id="10315346at2759"/>
<dbReference type="EMBL" id="JYDH01000132">
    <property type="protein sequence ID" value="KRY30781.1"/>
    <property type="molecule type" value="Genomic_DNA"/>
</dbReference>
<evidence type="ECO:0000313" key="2">
    <source>
        <dbReference type="Proteomes" id="UP000054776"/>
    </source>
</evidence>
<sequence>MKIVPRRRRTHEPLPFLRNMEPKTWLALLEDLLRLNCVSQSKCTNVGRHLLCKFSPRLFYPSCTSSMISICNMIKKNFIAAACSQSTVNSEDGNEGNNSCLLHPNRCKQDTSVSKNRTEFSTTEVASQYKEW</sequence>
<gene>
    <name evidence="1" type="ORF">T01_15450</name>
</gene>
<reference evidence="1 2" key="1">
    <citation type="submission" date="2015-01" db="EMBL/GenBank/DDBJ databases">
        <title>Evolution of Trichinella species and genotypes.</title>
        <authorList>
            <person name="Korhonen P.K."/>
            <person name="Edoardo P."/>
            <person name="Giuseppe L.R."/>
            <person name="Gasser R.B."/>
        </authorList>
    </citation>
    <scope>NUCLEOTIDE SEQUENCE [LARGE SCALE GENOMIC DNA]</scope>
    <source>
        <strain evidence="1">ISS3</strain>
    </source>
</reference>
<proteinExistence type="predicted"/>
<accession>A0A0V1B1K3</accession>